<name>A0A7W2F5G8_9BURK</name>
<protein>
    <submittedName>
        <fullName evidence="6">Amino acid ABC transporter substrate-binding protein</fullName>
    </submittedName>
</protein>
<dbReference type="Proteomes" id="UP000573499">
    <property type="component" value="Unassembled WGS sequence"/>
</dbReference>
<keyword evidence="3 4" id="KW-0732">Signal</keyword>
<evidence type="ECO:0000313" key="7">
    <source>
        <dbReference type="Proteomes" id="UP000573499"/>
    </source>
</evidence>
<evidence type="ECO:0000256" key="1">
    <source>
        <dbReference type="ARBA" id="ARBA00010333"/>
    </source>
</evidence>
<accession>A0A7W2F5G8</accession>
<keyword evidence="2" id="KW-0813">Transport</keyword>
<dbReference type="InterPro" id="IPR001638">
    <property type="entry name" value="Solute-binding_3/MltF_N"/>
</dbReference>
<feature type="domain" description="Solute-binding protein family 3/N-terminal" evidence="5">
    <location>
        <begin position="36"/>
        <end position="267"/>
    </location>
</feature>
<feature type="chain" id="PRO_5030525277" evidence="4">
    <location>
        <begin position="26"/>
        <end position="286"/>
    </location>
</feature>
<dbReference type="InterPro" id="IPR051455">
    <property type="entry name" value="Bact_solute-bind_prot3"/>
</dbReference>
<dbReference type="GO" id="GO:0006865">
    <property type="term" value="P:amino acid transport"/>
    <property type="evidence" value="ECO:0007669"/>
    <property type="project" value="TreeGrafter"/>
</dbReference>
<dbReference type="PANTHER" id="PTHR30085:SF2">
    <property type="entry name" value="GLUTAMATE_ASPARTATE IMPORT SOLUTE-BINDING PROTEIN"/>
    <property type="match status" value="1"/>
</dbReference>
<dbReference type="Gene3D" id="3.40.190.10">
    <property type="entry name" value="Periplasmic binding protein-like II"/>
    <property type="match status" value="2"/>
</dbReference>
<dbReference type="CDD" id="cd13688">
    <property type="entry name" value="PBP2_GltI_DEBP"/>
    <property type="match status" value="1"/>
</dbReference>
<organism evidence="6 7">
    <name type="scientific">Rugamonas apoptosis</name>
    <dbReference type="NCBI Taxonomy" id="2758570"/>
    <lineage>
        <taxon>Bacteria</taxon>
        <taxon>Pseudomonadati</taxon>
        <taxon>Pseudomonadota</taxon>
        <taxon>Betaproteobacteria</taxon>
        <taxon>Burkholderiales</taxon>
        <taxon>Oxalobacteraceae</taxon>
        <taxon>Telluria group</taxon>
        <taxon>Rugamonas</taxon>
    </lineage>
</organism>
<dbReference type="Pfam" id="PF00497">
    <property type="entry name" value="SBP_bac_3"/>
    <property type="match status" value="1"/>
</dbReference>
<sequence length="286" mass="30666">MRNDKMVVLAAALLGVMGSAVSAEAGGQIKLSKPGAITIGYREASQPFSFADAQKKPAGYTIDLCGAVVDAIKKELGQPDLKVNYVQVSSSDRIAKVKDGSVDLECGATSITPQRATEVAFSTPIFFADTKVLVRADSGIQSIADLKDKRVIVNQGASGAPLLAKADLEKGLHIQFVKSHDNVESFGALQQKKVDAFVHDDVQLAQLASVHDAKGFVLLKESLSSDPIAIMLRKDNKPLQQVVDATLAKLSASGEFTKIYSKWFLTPTFKFPMSDSLKRELKNAGK</sequence>
<gene>
    <name evidence="6" type="ORF">H3H39_00170</name>
</gene>
<reference evidence="6 7" key="1">
    <citation type="submission" date="2020-07" db="EMBL/GenBank/DDBJ databases">
        <title>Novel species isolated from subtropical streams in China.</title>
        <authorList>
            <person name="Lu H."/>
        </authorList>
    </citation>
    <scope>NUCLEOTIDE SEQUENCE [LARGE SCALE GENOMIC DNA]</scope>
    <source>
        <strain evidence="6 7">LX47W</strain>
    </source>
</reference>
<evidence type="ECO:0000256" key="2">
    <source>
        <dbReference type="ARBA" id="ARBA00022448"/>
    </source>
</evidence>
<keyword evidence="7" id="KW-1185">Reference proteome</keyword>
<dbReference type="AlphaFoldDB" id="A0A7W2F5G8"/>
<dbReference type="GO" id="GO:0005576">
    <property type="term" value="C:extracellular region"/>
    <property type="evidence" value="ECO:0007669"/>
    <property type="project" value="TreeGrafter"/>
</dbReference>
<dbReference type="GO" id="GO:0030288">
    <property type="term" value="C:outer membrane-bounded periplasmic space"/>
    <property type="evidence" value="ECO:0007669"/>
    <property type="project" value="TreeGrafter"/>
</dbReference>
<feature type="signal peptide" evidence="4">
    <location>
        <begin position="1"/>
        <end position="25"/>
    </location>
</feature>
<dbReference type="SUPFAM" id="SSF53850">
    <property type="entry name" value="Periplasmic binding protein-like II"/>
    <property type="match status" value="1"/>
</dbReference>
<proteinExistence type="inferred from homology"/>
<evidence type="ECO:0000259" key="5">
    <source>
        <dbReference type="SMART" id="SM00062"/>
    </source>
</evidence>
<dbReference type="RefSeq" id="WP_182151260.1">
    <property type="nucleotide sequence ID" value="NZ_JACEZU010000001.1"/>
</dbReference>
<evidence type="ECO:0000256" key="4">
    <source>
        <dbReference type="SAM" id="SignalP"/>
    </source>
</evidence>
<comment type="similarity">
    <text evidence="1">Belongs to the bacterial solute-binding protein 3 family.</text>
</comment>
<evidence type="ECO:0000256" key="3">
    <source>
        <dbReference type="ARBA" id="ARBA00022729"/>
    </source>
</evidence>
<dbReference type="EMBL" id="JACEZU010000001">
    <property type="protein sequence ID" value="MBA5685467.1"/>
    <property type="molecule type" value="Genomic_DNA"/>
</dbReference>
<comment type="caution">
    <text evidence="6">The sequence shown here is derived from an EMBL/GenBank/DDBJ whole genome shotgun (WGS) entry which is preliminary data.</text>
</comment>
<evidence type="ECO:0000313" key="6">
    <source>
        <dbReference type="EMBL" id="MBA5685467.1"/>
    </source>
</evidence>
<dbReference type="SMART" id="SM00062">
    <property type="entry name" value="PBPb"/>
    <property type="match status" value="1"/>
</dbReference>
<dbReference type="PANTHER" id="PTHR30085">
    <property type="entry name" value="AMINO ACID ABC TRANSPORTER PERMEASE"/>
    <property type="match status" value="1"/>
</dbReference>